<evidence type="ECO:0000256" key="1">
    <source>
        <dbReference type="ARBA" id="ARBA00023015"/>
    </source>
</evidence>
<gene>
    <name evidence="5" type="ORF">GCM10022224_070610</name>
</gene>
<evidence type="ECO:0000256" key="2">
    <source>
        <dbReference type="ARBA" id="ARBA00023125"/>
    </source>
</evidence>
<evidence type="ECO:0000256" key="3">
    <source>
        <dbReference type="ARBA" id="ARBA00023163"/>
    </source>
</evidence>
<evidence type="ECO:0000313" key="5">
    <source>
        <dbReference type="EMBL" id="GAA3694905.1"/>
    </source>
</evidence>
<comment type="caution">
    <text evidence="5">The sequence shown here is derived from an EMBL/GenBank/DDBJ whole genome shotgun (WGS) entry which is preliminary data.</text>
</comment>
<evidence type="ECO:0000313" key="6">
    <source>
        <dbReference type="Proteomes" id="UP001500902"/>
    </source>
</evidence>
<dbReference type="InterPro" id="IPR036388">
    <property type="entry name" value="WH-like_DNA-bd_sf"/>
</dbReference>
<dbReference type="PROSITE" id="PS51118">
    <property type="entry name" value="HTH_HXLR"/>
    <property type="match status" value="1"/>
</dbReference>
<dbReference type="PANTHER" id="PTHR33204">
    <property type="entry name" value="TRANSCRIPTIONAL REGULATOR, MARR FAMILY"/>
    <property type="match status" value="1"/>
</dbReference>
<keyword evidence="6" id="KW-1185">Reference proteome</keyword>
<name>A0ABP7CT66_9ACTN</name>
<dbReference type="Pfam" id="PF01638">
    <property type="entry name" value="HxlR"/>
    <property type="match status" value="1"/>
</dbReference>
<dbReference type="Gene3D" id="1.10.10.10">
    <property type="entry name" value="Winged helix-like DNA-binding domain superfamily/Winged helix DNA-binding domain"/>
    <property type="match status" value="1"/>
</dbReference>
<dbReference type="InterPro" id="IPR036390">
    <property type="entry name" value="WH_DNA-bd_sf"/>
</dbReference>
<keyword evidence="2" id="KW-0238">DNA-binding</keyword>
<dbReference type="EMBL" id="BAAAZP010000144">
    <property type="protein sequence ID" value="GAA3694905.1"/>
    <property type="molecule type" value="Genomic_DNA"/>
</dbReference>
<proteinExistence type="predicted"/>
<feature type="domain" description="HTH hxlR-type" evidence="4">
    <location>
        <begin position="11"/>
        <end position="109"/>
    </location>
</feature>
<sequence>MEAADLFKDDCPGRQVLDHVTSRWGVLVLVALNDGPLRFHRLRDTIGGISEKMLAQNLRVLGRDGLIDRFVEPTTPPRVTYSLTPAGREAVGHLCGLMEWIARATPGVLAAQEEHDSRA</sequence>
<dbReference type="SUPFAM" id="SSF46785">
    <property type="entry name" value="Winged helix' DNA-binding domain"/>
    <property type="match status" value="1"/>
</dbReference>
<dbReference type="PANTHER" id="PTHR33204:SF37">
    <property type="entry name" value="HTH-TYPE TRANSCRIPTIONAL REGULATOR YODB"/>
    <property type="match status" value="1"/>
</dbReference>
<keyword evidence="1" id="KW-0805">Transcription regulation</keyword>
<reference evidence="6" key="1">
    <citation type="journal article" date="2019" name="Int. J. Syst. Evol. Microbiol.">
        <title>The Global Catalogue of Microorganisms (GCM) 10K type strain sequencing project: providing services to taxonomists for standard genome sequencing and annotation.</title>
        <authorList>
            <consortium name="The Broad Institute Genomics Platform"/>
            <consortium name="The Broad Institute Genome Sequencing Center for Infectious Disease"/>
            <person name="Wu L."/>
            <person name="Ma J."/>
        </authorList>
    </citation>
    <scope>NUCLEOTIDE SEQUENCE [LARGE SCALE GENOMIC DNA]</scope>
    <source>
        <strain evidence="6">JCM 16904</strain>
    </source>
</reference>
<dbReference type="InterPro" id="IPR002577">
    <property type="entry name" value="HTH_HxlR"/>
</dbReference>
<dbReference type="Proteomes" id="UP001500902">
    <property type="component" value="Unassembled WGS sequence"/>
</dbReference>
<keyword evidence="3" id="KW-0804">Transcription</keyword>
<organism evidence="5 6">
    <name type="scientific">Nonomuraea antimicrobica</name>
    <dbReference type="NCBI Taxonomy" id="561173"/>
    <lineage>
        <taxon>Bacteria</taxon>
        <taxon>Bacillati</taxon>
        <taxon>Actinomycetota</taxon>
        <taxon>Actinomycetes</taxon>
        <taxon>Streptosporangiales</taxon>
        <taxon>Streptosporangiaceae</taxon>
        <taxon>Nonomuraea</taxon>
    </lineage>
</organism>
<protein>
    <submittedName>
        <fullName evidence="5">Helix-turn-helix domain-containing protein</fullName>
    </submittedName>
</protein>
<evidence type="ECO:0000259" key="4">
    <source>
        <dbReference type="PROSITE" id="PS51118"/>
    </source>
</evidence>
<dbReference type="RefSeq" id="WP_344887906.1">
    <property type="nucleotide sequence ID" value="NZ_BAAAZP010000144.1"/>
</dbReference>
<accession>A0ABP7CT66</accession>